<dbReference type="RefSeq" id="WP_323619229.1">
    <property type="nucleotide sequence ID" value="NZ_JAWRLE010000004.1"/>
</dbReference>
<feature type="non-terminal residue" evidence="2">
    <location>
        <position position="1"/>
    </location>
</feature>
<feature type="compositionally biased region" description="Basic and acidic residues" evidence="1">
    <location>
        <begin position="39"/>
        <end position="54"/>
    </location>
</feature>
<evidence type="ECO:0000256" key="1">
    <source>
        <dbReference type="SAM" id="MobiDB-lite"/>
    </source>
</evidence>
<accession>A0ABU5WGU5</accession>
<sequence>NQRSKMLARPAAPKLLRSGDRFLSMTQENEMATASNARQTHDAGSTDERRRDGQRTVTPTRTRTRVRAQAVPRDGARRAERGDRGTSGNGPVTPSRGEEAAKPLWEDDRGEMPPEEWS</sequence>
<comment type="caution">
    <text evidence="2">The sequence shown here is derived from an EMBL/GenBank/DDBJ whole genome shotgun (WGS) entry which is preliminary data.</text>
</comment>
<evidence type="ECO:0000313" key="3">
    <source>
        <dbReference type="Proteomes" id="UP001304467"/>
    </source>
</evidence>
<feature type="compositionally biased region" description="Basic and acidic residues" evidence="1">
    <location>
        <begin position="96"/>
        <end position="112"/>
    </location>
</feature>
<evidence type="ECO:0000313" key="2">
    <source>
        <dbReference type="EMBL" id="MEB2578209.1"/>
    </source>
</evidence>
<proteinExistence type="predicted"/>
<organism evidence="2 3">
    <name type="scientific">Burkholderia anthinoferrum</name>
    <dbReference type="NCBI Taxonomy" id="3090833"/>
    <lineage>
        <taxon>Bacteria</taxon>
        <taxon>Pseudomonadati</taxon>
        <taxon>Pseudomonadota</taxon>
        <taxon>Betaproteobacteria</taxon>
        <taxon>Burkholderiales</taxon>
        <taxon>Burkholderiaceae</taxon>
        <taxon>Burkholderia</taxon>
    </lineage>
</organism>
<feature type="region of interest" description="Disordered" evidence="1">
    <location>
        <begin position="1"/>
        <end position="118"/>
    </location>
</feature>
<gene>
    <name evidence="2" type="ORF">SB593_04405</name>
</gene>
<feature type="compositionally biased region" description="Low complexity" evidence="1">
    <location>
        <begin position="55"/>
        <end position="73"/>
    </location>
</feature>
<feature type="compositionally biased region" description="Polar residues" evidence="1">
    <location>
        <begin position="24"/>
        <end position="38"/>
    </location>
</feature>
<dbReference type="Proteomes" id="UP001304467">
    <property type="component" value="Unassembled WGS sequence"/>
</dbReference>
<name>A0ABU5WGU5_9BURK</name>
<keyword evidence="3" id="KW-1185">Reference proteome</keyword>
<reference evidence="2 3" key="1">
    <citation type="journal article" date="2023" name="Front. Microbiol.">
        <title>Genomic analyses of Burkholderia respiratory isolates indicates two evolutionarily distinct B. anthina clades.</title>
        <authorList>
            <person name="Pham A."/>
            <person name="Volmer J.G."/>
            <person name="Chambers D.C."/>
            <person name="Smith D.J."/>
            <person name="Reid D.W."/>
            <person name="Burr L."/>
            <person name="Wells T.J."/>
        </authorList>
    </citation>
    <scope>NUCLEOTIDE SEQUENCE [LARGE SCALE GENOMIC DNA]</scope>
    <source>
        <strain evidence="2 3">BCCIQ07A</strain>
    </source>
</reference>
<protein>
    <submittedName>
        <fullName evidence="2">Uncharacterized protein</fullName>
    </submittedName>
</protein>
<feature type="compositionally biased region" description="Basic and acidic residues" evidence="1">
    <location>
        <begin position="74"/>
        <end position="84"/>
    </location>
</feature>
<dbReference type="EMBL" id="JAWRLE010000004">
    <property type="protein sequence ID" value="MEB2578209.1"/>
    <property type="molecule type" value="Genomic_DNA"/>
</dbReference>